<dbReference type="GO" id="GO:0000172">
    <property type="term" value="C:ribonuclease MRP complex"/>
    <property type="evidence" value="ECO:0007669"/>
    <property type="project" value="TreeGrafter"/>
</dbReference>
<keyword evidence="2" id="KW-1185">Reference proteome</keyword>
<gene>
    <name evidence="1" type="ORF">HII31_04689</name>
</gene>
<proteinExistence type="predicted"/>
<comment type="caution">
    <text evidence="1">The sequence shown here is derived from an EMBL/GenBank/DDBJ whole genome shotgun (WGS) entry which is preliminary data.</text>
</comment>
<dbReference type="PANTHER" id="PTHR15396">
    <property type="entry name" value="RIBONUCLEASE P PROTEIN SUBUNIT P40"/>
    <property type="match status" value="1"/>
</dbReference>
<protein>
    <submittedName>
        <fullName evidence="1">Ribonuclease P protein subunit p40</fullName>
    </submittedName>
</protein>
<dbReference type="GO" id="GO:0004526">
    <property type="term" value="F:ribonuclease P activity"/>
    <property type="evidence" value="ECO:0007669"/>
    <property type="project" value="TreeGrafter"/>
</dbReference>
<dbReference type="OrthoDB" id="63112at2759"/>
<dbReference type="PANTHER" id="PTHR15396:SF1">
    <property type="entry name" value="RIBONUCLEASE P PROTEIN SUBUNIT P40"/>
    <property type="match status" value="1"/>
</dbReference>
<reference evidence="1" key="1">
    <citation type="submission" date="2020-04" db="EMBL/GenBank/DDBJ databases">
        <title>Draft genome resource of the tomato pathogen Pseudocercospora fuligena.</title>
        <authorList>
            <person name="Zaccaron A."/>
        </authorList>
    </citation>
    <scope>NUCLEOTIDE SEQUENCE</scope>
    <source>
        <strain evidence="1">PF001</strain>
    </source>
</reference>
<dbReference type="GO" id="GO:0030681">
    <property type="term" value="C:multimeric ribonuclease P complex"/>
    <property type="evidence" value="ECO:0007669"/>
    <property type="project" value="TreeGrafter"/>
</dbReference>
<dbReference type="AlphaFoldDB" id="A0A8H6VKS5"/>
<organism evidence="1 2">
    <name type="scientific">Pseudocercospora fuligena</name>
    <dbReference type="NCBI Taxonomy" id="685502"/>
    <lineage>
        <taxon>Eukaryota</taxon>
        <taxon>Fungi</taxon>
        <taxon>Dikarya</taxon>
        <taxon>Ascomycota</taxon>
        <taxon>Pezizomycotina</taxon>
        <taxon>Dothideomycetes</taxon>
        <taxon>Dothideomycetidae</taxon>
        <taxon>Mycosphaerellales</taxon>
        <taxon>Mycosphaerellaceae</taxon>
        <taxon>Pseudocercospora</taxon>
    </lineage>
</organism>
<dbReference type="GO" id="GO:0000171">
    <property type="term" value="F:ribonuclease MRP activity"/>
    <property type="evidence" value="ECO:0007669"/>
    <property type="project" value="TreeGrafter"/>
</dbReference>
<dbReference type="Pfam" id="PF08584">
    <property type="entry name" value="Ribonuc_P_40"/>
    <property type="match status" value="1"/>
</dbReference>
<dbReference type="EMBL" id="JABCIY010000067">
    <property type="protein sequence ID" value="KAF7194007.1"/>
    <property type="molecule type" value="Genomic_DNA"/>
</dbReference>
<name>A0A8H6VKS5_9PEZI</name>
<dbReference type="GO" id="GO:0000447">
    <property type="term" value="P:endonucleolytic cleavage in ITS1 to separate SSU-rRNA from 5.8S rRNA and LSU-rRNA from tricistronic rRNA transcript (SSU-rRNA, 5.8S rRNA, LSU-rRNA)"/>
    <property type="evidence" value="ECO:0007669"/>
    <property type="project" value="TreeGrafter"/>
</dbReference>
<sequence length="345" mass="38656">MLGICNDSGPKPRCLVTDLKLSNYINHDDPPRKKKPFLILLSQAHVHTLDLLVPATCVDSLQQNLSVNGNGTLHYAKIHMKLLDIISGDFFTQYIKTPGKTNISMLSEGRSGIDDVYKLHEGKLSLEVDKPTFEQVGLEGKAIPSLGRKHIKQRYLVEIDLRSPSMLSGKKGLERVKWAFQNVLYETKTWLVVDLKDPGGVGEGAMADFQPSIRKVEPMIERIKEALVPAWPEEVKDEDYADAAELLEWIGLAMMISPRVEKDDDVDPYLCRYQVPTAFGETKTQDLVRLRWRGLIYPAFAQSLFLAGLKAAGAEWLAISAVAFDGEAYTILVNGDHGISWEYRD</sequence>
<dbReference type="GO" id="GO:0001682">
    <property type="term" value="P:tRNA 5'-leader removal"/>
    <property type="evidence" value="ECO:0007669"/>
    <property type="project" value="InterPro"/>
</dbReference>
<evidence type="ECO:0000313" key="2">
    <source>
        <dbReference type="Proteomes" id="UP000660729"/>
    </source>
</evidence>
<accession>A0A8H6VKS5</accession>
<dbReference type="Proteomes" id="UP000660729">
    <property type="component" value="Unassembled WGS sequence"/>
</dbReference>
<evidence type="ECO:0000313" key="1">
    <source>
        <dbReference type="EMBL" id="KAF7194007.1"/>
    </source>
</evidence>
<dbReference type="InterPro" id="IPR013893">
    <property type="entry name" value="RNase_P_Rpp40"/>
</dbReference>